<evidence type="ECO:0000313" key="3">
    <source>
        <dbReference type="Proteomes" id="UP000579281"/>
    </source>
</evidence>
<sequence length="111" mass="12860">MQKEKLINVVKERWKYYLIGYIVGYIFPLIYSGVPDIRYLFPIKIMSFVFALWIGTSLYYASLKLPVFVTASRSMKYIIAGVILIIIAYLLKEVIYETSGFDITPFIGIPE</sequence>
<keyword evidence="1" id="KW-0472">Membrane</keyword>
<evidence type="ECO:0000256" key="1">
    <source>
        <dbReference type="SAM" id="Phobius"/>
    </source>
</evidence>
<dbReference type="Proteomes" id="UP000579281">
    <property type="component" value="Unassembled WGS sequence"/>
</dbReference>
<keyword evidence="3" id="KW-1185">Reference proteome</keyword>
<accession>A0A841KJS8</accession>
<dbReference type="EMBL" id="JACHEN010000001">
    <property type="protein sequence ID" value="MBB6214124.1"/>
    <property type="molecule type" value="Genomic_DNA"/>
</dbReference>
<dbReference type="AlphaFoldDB" id="A0A841KJS8"/>
<keyword evidence="1" id="KW-1133">Transmembrane helix</keyword>
<name>A0A841KJS8_9FIRM</name>
<evidence type="ECO:0000313" key="2">
    <source>
        <dbReference type="EMBL" id="MBB6214124.1"/>
    </source>
</evidence>
<proteinExistence type="predicted"/>
<feature type="transmembrane region" description="Helical" evidence="1">
    <location>
        <begin position="74"/>
        <end position="91"/>
    </location>
</feature>
<gene>
    <name evidence="2" type="ORF">HNQ80_000193</name>
</gene>
<reference evidence="2 3" key="1">
    <citation type="submission" date="2020-08" db="EMBL/GenBank/DDBJ databases">
        <title>Genomic Encyclopedia of Type Strains, Phase IV (KMG-IV): sequencing the most valuable type-strain genomes for metagenomic binning, comparative biology and taxonomic classification.</title>
        <authorList>
            <person name="Goeker M."/>
        </authorList>
    </citation>
    <scope>NUCLEOTIDE SEQUENCE [LARGE SCALE GENOMIC DNA]</scope>
    <source>
        <strain evidence="2 3">DSM 103526</strain>
    </source>
</reference>
<organism evidence="2 3">
    <name type="scientific">Anaerosolibacter carboniphilus</name>
    <dbReference type="NCBI Taxonomy" id="1417629"/>
    <lineage>
        <taxon>Bacteria</taxon>
        <taxon>Bacillati</taxon>
        <taxon>Bacillota</taxon>
        <taxon>Clostridia</taxon>
        <taxon>Peptostreptococcales</taxon>
        <taxon>Thermotaleaceae</taxon>
        <taxon>Anaerosolibacter</taxon>
    </lineage>
</organism>
<comment type="caution">
    <text evidence="2">The sequence shown here is derived from an EMBL/GenBank/DDBJ whole genome shotgun (WGS) entry which is preliminary data.</text>
</comment>
<feature type="transmembrane region" description="Helical" evidence="1">
    <location>
        <begin position="16"/>
        <end position="34"/>
    </location>
</feature>
<dbReference type="RefSeq" id="WP_184307244.1">
    <property type="nucleotide sequence ID" value="NZ_JACHEN010000001.1"/>
</dbReference>
<keyword evidence="1" id="KW-0812">Transmembrane</keyword>
<protein>
    <submittedName>
        <fullName evidence="2">Uncharacterized protein</fullName>
    </submittedName>
</protein>
<feature type="transmembrane region" description="Helical" evidence="1">
    <location>
        <begin position="40"/>
        <end position="62"/>
    </location>
</feature>